<dbReference type="GO" id="GO:0006351">
    <property type="term" value="P:DNA-templated transcription"/>
    <property type="evidence" value="ECO:0007669"/>
    <property type="project" value="InterPro"/>
</dbReference>
<evidence type="ECO:0000313" key="8">
    <source>
        <dbReference type="EMBL" id="CAF1541908.1"/>
    </source>
</evidence>
<dbReference type="AlphaFoldDB" id="A0A816G592"/>
<name>A0A816G592_9BILA</name>
<dbReference type="GO" id="GO:0003899">
    <property type="term" value="F:DNA-directed RNA polymerase activity"/>
    <property type="evidence" value="ECO:0007669"/>
    <property type="project" value="UniProtKB-EC"/>
</dbReference>
<keyword evidence="4" id="KW-0808">Transferase</keyword>
<evidence type="ECO:0000313" key="10">
    <source>
        <dbReference type="Proteomes" id="UP000663870"/>
    </source>
</evidence>
<proteinExistence type="inferred from homology"/>
<evidence type="ECO:0000256" key="5">
    <source>
        <dbReference type="ARBA" id="ARBA00022695"/>
    </source>
</evidence>
<feature type="non-terminal residue" evidence="9">
    <location>
        <position position="1"/>
    </location>
</feature>
<evidence type="ECO:0000259" key="7">
    <source>
        <dbReference type="Pfam" id="PF00623"/>
    </source>
</evidence>
<dbReference type="PANTHER" id="PTHR19376:SF11">
    <property type="entry name" value="DNA-DIRECTED RNA POLYMERASE I SUBUNIT RPA1"/>
    <property type="match status" value="1"/>
</dbReference>
<feature type="domain" description="RNA polymerase alpha subunit" evidence="7">
    <location>
        <begin position="2"/>
        <end position="43"/>
    </location>
</feature>
<dbReference type="InterPro" id="IPR000722">
    <property type="entry name" value="RNA_pol_asu"/>
</dbReference>
<sequence>ARVLPDEKILRLHYTQCKSYNADFNGDEMNIHLAQNELTRAEAA</sequence>
<comment type="similarity">
    <text evidence="1">Belongs to the RNA polymerase beta' chain family.</text>
</comment>
<dbReference type="Proteomes" id="UP000663854">
    <property type="component" value="Unassembled WGS sequence"/>
</dbReference>
<accession>A0A816G592</accession>
<evidence type="ECO:0000256" key="4">
    <source>
        <dbReference type="ARBA" id="ARBA00022679"/>
    </source>
</evidence>
<evidence type="ECO:0000256" key="6">
    <source>
        <dbReference type="ARBA" id="ARBA00023163"/>
    </source>
</evidence>
<dbReference type="Gene3D" id="2.40.40.20">
    <property type="match status" value="1"/>
</dbReference>
<dbReference type="Pfam" id="PF00623">
    <property type="entry name" value="RNA_pol_Rpb1_2"/>
    <property type="match status" value="1"/>
</dbReference>
<keyword evidence="3" id="KW-0240">DNA-directed RNA polymerase</keyword>
<dbReference type="GO" id="GO:0005736">
    <property type="term" value="C:RNA polymerase I complex"/>
    <property type="evidence" value="ECO:0007669"/>
    <property type="project" value="TreeGrafter"/>
</dbReference>
<organism evidence="9 10">
    <name type="scientific">Rotaria sordida</name>
    <dbReference type="NCBI Taxonomy" id="392033"/>
    <lineage>
        <taxon>Eukaryota</taxon>
        <taxon>Metazoa</taxon>
        <taxon>Spiralia</taxon>
        <taxon>Gnathifera</taxon>
        <taxon>Rotifera</taxon>
        <taxon>Eurotatoria</taxon>
        <taxon>Bdelloidea</taxon>
        <taxon>Philodinida</taxon>
        <taxon>Philodinidae</taxon>
        <taxon>Rotaria</taxon>
    </lineage>
</organism>
<reference evidence="9" key="1">
    <citation type="submission" date="2021-02" db="EMBL/GenBank/DDBJ databases">
        <authorList>
            <person name="Nowell W R."/>
        </authorList>
    </citation>
    <scope>NUCLEOTIDE SEQUENCE</scope>
</reference>
<evidence type="ECO:0000256" key="1">
    <source>
        <dbReference type="ARBA" id="ARBA00006460"/>
    </source>
</evidence>
<keyword evidence="5" id="KW-0548">Nucleotidyltransferase</keyword>
<evidence type="ECO:0000313" key="9">
    <source>
        <dbReference type="EMBL" id="CAF1669824.1"/>
    </source>
</evidence>
<dbReference type="EMBL" id="CAJNOL010014953">
    <property type="protein sequence ID" value="CAF1669824.1"/>
    <property type="molecule type" value="Genomic_DNA"/>
</dbReference>
<dbReference type="GO" id="GO:0003677">
    <property type="term" value="F:DNA binding"/>
    <property type="evidence" value="ECO:0007669"/>
    <property type="project" value="InterPro"/>
</dbReference>
<dbReference type="PANTHER" id="PTHR19376">
    <property type="entry name" value="DNA-DIRECTED RNA POLYMERASE"/>
    <property type="match status" value="1"/>
</dbReference>
<keyword evidence="6" id="KW-0804">Transcription</keyword>
<dbReference type="EC" id="2.7.7.6" evidence="2"/>
<dbReference type="EMBL" id="CAJNOH010013064">
    <property type="protein sequence ID" value="CAF1541908.1"/>
    <property type="molecule type" value="Genomic_DNA"/>
</dbReference>
<gene>
    <name evidence="9" type="ORF">JXQ802_LOCUS57405</name>
    <name evidence="8" type="ORF">PYM288_LOCUS40808</name>
</gene>
<dbReference type="Proteomes" id="UP000663870">
    <property type="component" value="Unassembled WGS sequence"/>
</dbReference>
<dbReference type="SUPFAM" id="SSF64484">
    <property type="entry name" value="beta and beta-prime subunits of DNA dependent RNA-polymerase"/>
    <property type="match status" value="1"/>
</dbReference>
<dbReference type="InterPro" id="IPR045867">
    <property type="entry name" value="DNA-dir_RpoC_beta_prime"/>
</dbReference>
<evidence type="ECO:0000256" key="3">
    <source>
        <dbReference type="ARBA" id="ARBA00022478"/>
    </source>
</evidence>
<protein>
    <recommendedName>
        <fullName evidence="2">DNA-directed RNA polymerase</fullName>
        <ecNumber evidence="2">2.7.7.6</ecNumber>
    </recommendedName>
</protein>
<evidence type="ECO:0000256" key="2">
    <source>
        <dbReference type="ARBA" id="ARBA00012418"/>
    </source>
</evidence>
<keyword evidence="10" id="KW-1185">Reference proteome</keyword>
<comment type="caution">
    <text evidence="9">The sequence shown here is derived from an EMBL/GenBank/DDBJ whole genome shotgun (WGS) entry which is preliminary data.</text>
</comment>